<protein>
    <submittedName>
        <fullName evidence="1">Uncharacterized protein</fullName>
    </submittedName>
</protein>
<keyword evidence="2" id="KW-1185">Reference proteome</keyword>
<accession>A0A9Q3EH66</accession>
<comment type="caution">
    <text evidence="1">The sequence shown here is derived from an EMBL/GenBank/DDBJ whole genome shotgun (WGS) entry which is preliminary data.</text>
</comment>
<evidence type="ECO:0000313" key="1">
    <source>
        <dbReference type="EMBL" id="MBW0521149.1"/>
    </source>
</evidence>
<evidence type="ECO:0000313" key="2">
    <source>
        <dbReference type="Proteomes" id="UP000765509"/>
    </source>
</evidence>
<dbReference type="EMBL" id="AVOT02028612">
    <property type="protein sequence ID" value="MBW0521149.1"/>
    <property type="molecule type" value="Genomic_DNA"/>
</dbReference>
<name>A0A9Q3EH66_9BASI</name>
<gene>
    <name evidence="1" type="ORF">O181_060864</name>
</gene>
<reference evidence="1" key="1">
    <citation type="submission" date="2021-03" db="EMBL/GenBank/DDBJ databases">
        <title>Draft genome sequence of rust myrtle Austropuccinia psidii MF-1, a brazilian biotype.</title>
        <authorList>
            <person name="Quecine M.C."/>
            <person name="Pachon D.M.R."/>
            <person name="Bonatelli M.L."/>
            <person name="Correr F.H."/>
            <person name="Franceschini L.M."/>
            <person name="Leite T.F."/>
            <person name="Margarido G.R.A."/>
            <person name="Almeida C.A."/>
            <person name="Ferrarezi J.A."/>
            <person name="Labate C.A."/>
        </authorList>
    </citation>
    <scope>NUCLEOTIDE SEQUENCE</scope>
    <source>
        <strain evidence="1">MF-1</strain>
    </source>
</reference>
<organism evidence="1 2">
    <name type="scientific">Austropuccinia psidii MF-1</name>
    <dbReference type="NCBI Taxonomy" id="1389203"/>
    <lineage>
        <taxon>Eukaryota</taxon>
        <taxon>Fungi</taxon>
        <taxon>Dikarya</taxon>
        <taxon>Basidiomycota</taxon>
        <taxon>Pucciniomycotina</taxon>
        <taxon>Pucciniomycetes</taxon>
        <taxon>Pucciniales</taxon>
        <taxon>Sphaerophragmiaceae</taxon>
        <taxon>Austropuccinia</taxon>
    </lineage>
</organism>
<dbReference type="Proteomes" id="UP000765509">
    <property type="component" value="Unassembled WGS sequence"/>
</dbReference>
<sequence>MCRHCSSQAHSSPESDRQVVAFSPFQCKKLNPAIEPKSIPNIPTSESGSECLHSSLDQIFPNDYSLFTQSTFFTPPVLNSTSQKPYSCSPKLPPQDLSMMISAIQSLRYNIPCMYSRLPNPTLNLPINSSI</sequence>
<dbReference type="AlphaFoldDB" id="A0A9Q3EH66"/>
<proteinExistence type="predicted"/>